<evidence type="ECO:0000313" key="4">
    <source>
        <dbReference type="Proteomes" id="UP000249046"/>
    </source>
</evidence>
<name>A0A2W5KN44_9GAMM</name>
<dbReference type="Proteomes" id="UP000249046">
    <property type="component" value="Unassembled WGS sequence"/>
</dbReference>
<feature type="region of interest" description="Disordered" evidence="1">
    <location>
        <begin position="142"/>
        <end position="167"/>
    </location>
</feature>
<feature type="compositionally biased region" description="Polar residues" evidence="1">
    <location>
        <begin position="143"/>
        <end position="161"/>
    </location>
</feature>
<accession>A0A2W5KN44</accession>
<organism evidence="3 4">
    <name type="scientific">Rhodanobacter denitrificans</name>
    <dbReference type="NCBI Taxonomy" id="666685"/>
    <lineage>
        <taxon>Bacteria</taxon>
        <taxon>Pseudomonadati</taxon>
        <taxon>Pseudomonadota</taxon>
        <taxon>Gammaproteobacteria</taxon>
        <taxon>Lysobacterales</taxon>
        <taxon>Rhodanobacteraceae</taxon>
        <taxon>Rhodanobacter</taxon>
    </lineage>
</organism>
<sequence>MWPTARQAGPGCDTLGAPLQCRSPAGWRLPMRRWPLVLLCLLALPVLAEAAGNARVYTWKDANGVTHFSDSPPPASVKSARQITVRGDTPVAAGQDAEGAEAAAPPAEGTPPPGTGGATLTDSPEARQQVCEQARRNAELLEGQQQVSMDVDGSGSNQVLTPEQRQQQLAQARERVAFYCR</sequence>
<dbReference type="EMBL" id="QFPO01000003">
    <property type="protein sequence ID" value="PZQ18481.1"/>
    <property type="molecule type" value="Genomic_DNA"/>
</dbReference>
<evidence type="ECO:0000313" key="3">
    <source>
        <dbReference type="EMBL" id="PZQ18481.1"/>
    </source>
</evidence>
<reference evidence="3 4" key="1">
    <citation type="submission" date="2017-08" db="EMBL/GenBank/DDBJ databases">
        <title>Infants hospitalized years apart are colonized by the same room-sourced microbial strains.</title>
        <authorList>
            <person name="Brooks B."/>
            <person name="Olm M.R."/>
            <person name="Firek B.A."/>
            <person name="Baker R."/>
            <person name="Thomas B.C."/>
            <person name="Morowitz M.J."/>
            <person name="Banfield J.F."/>
        </authorList>
    </citation>
    <scope>NUCLEOTIDE SEQUENCE [LARGE SCALE GENOMIC DNA]</scope>
    <source>
        <strain evidence="3">S2_005_003_R2_42</strain>
    </source>
</reference>
<feature type="domain" description="DUF4124" evidence="2">
    <location>
        <begin position="44"/>
        <end position="97"/>
    </location>
</feature>
<feature type="region of interest" description="Disordered" evidence="1">
    <location>
        <begin position="89"/>
        <end position="129"/>
    </location>
</feature>
<protein>
    <recommendedName>
        <fullName evidence="2">DUF4124 domain-containing protein</fullName>
    </recommendedName>
</protein>
<comment type="caution">
    <text evidence="3">The sequence shown here is derived from an EMBL/GenBank/DDBJ whole genome shotgun (WGS) entry which is preliminary data.</text>
</comment>
<evidence type="ECO:0000256" key="1">
    <source>
        <dbReference type="SAM" id="MobiDB-lite"/>
    </source>
</evidence>
<gene>
    <name evidence="3" type="ORF">DI564_04050</name>
</gene>
<evidence type="ECO:0000259" key="2">
    <source>
        <dbReference type="Pfam" id="PF13511"/>
    </source>
</evidence>
<dbReference type="InterPro" id="IPR025392">
    <property type="entry name" value="DUF4124"/>
</dbReference>
<dbReference type="Pfam" id="PF13511">
    <property type="entry name" value="DUF4124"/>
    <property type="match status" value="1"/>
</dbReference>
<dbReference type="AlphaFoldDB" id="A0A2W5KN44"/>
<proteinExistence type="predicted"/>